<dbReference type="InterPro" id="IPR043519">
    <property type="entry name" value="NT_sf"/>
</dbReference>
<comment type="cofactor">
    <cofactor evidence="1">
        <name>Mg(2+)</name>
        <dbReference type="ChEBI" id="CHEBI:18420"/>
    </cofactor>
</comment>
<proteinExistence type="inferred from homology"/>
<evidence type="ECO:0000256" key="7">
    <source>
        <dbReference type="RuleBase" id="RU003953"/>
    </source>
</evidence>
<dbReference type="Proteomes" id="UP000309061">
    <property type="component" value="Chromosome"/>
</dbReference>
<dbReference type="Pfam" id="PF01743">
    <property type="entry name" value="PolyA_pol"/>
    <property type="match status" value="1"/>
</dbReference>
<dbReference type="InterPro" id="IPR050264">
    <property type="entry name" value="Bact_CCA-adding_enz_type3_sf"/>
</dbReference>
<dbReference type="GO" id="GO:0016779">
    <property type="term" value="F:nucleotidyltransferase activity"/>
    <property type="evidence" value="ECO:0007669"/>
    <property type="project" value="UniProtKB-KW"/>
</dbReference>
<evidence type="ECO:0000313" key="9">
    <source>
        <dbReference type="EMBL" id="QGM45027.1"/>
    </source>
</evidence>
<accession>A0A6B8KBH7</accession>
<dbReference type="GO" id="GO:0046872">
    <property type="term" value="F:metal ion binding"/>
    <property type="evidence" value="ECO:0007669"/>
    <property type="project" value="UniProtKB-KW"/>
</dbReference>
<evidence type="ECO:0000256" key="3">
    <source>
        <dbReference type="ARBA" id="ARBA00022694"/>
    </source>
</evidence>
<dbReference type="GO" id="GO:0008033">
    <property type="term" value="P:tRNA processing"/>
    <property type="evidence" value="ECO:0007669"/>
    <property type="project" value="UniProtKB-KW"/>
</dbReference>
<dbReference type="Gene3D" id="1.10.3090.10">
    <property type="entry name" value="cca-adding enzyme, domain 2"/>
    <property type="match status" value="1"/>
</dbReference>
<dbReference type="RefSeq" id="WP_136495317.1">
    <property type="nucleotide sequence ID" value="NZ_CP046052.1"/>
</dbReference>
<dbReference type="AlphaFoldDB" id="A0A6B8KBH7"/>
<dbReference type="KEGG" id="mhey:H2LOC_004620"/>
<feature type="domain" description="Poly A polymerase head" evidence="8">
    <location>
        <begin position="27"/>
        <end position="149"/>
    </location>
</feature>
<evidence type="ECO:0000259" key="8">
    <source>
        <dbReference type="Pfam" id="PF01743"/>
    </source>
</evidence>
<gene>
    <name evidence="9" type="ORF">H2LOC_004620</name>
</gene>
<evidence type="ECO:0000313" key="10">
    <source>
        <dbReference type="Proteomes" id="UP000309061"/>
    </source>
</evidence>
<evidence type="ECO:0000256" key="1">
    <source>
        <dbReference type="ARBA" id="ARBA00001946"/>
    </source>
</evidence>
<organism evidence="9 10">
    <name type="scientific">Methylocystis heyeri</name>
    <dbReference type="NCBI Taxonomy" id="391905"/>
    <lineage>
        <taxon>Bacteria</taxon>
        <taxon>Pseudomonadati</taxon>
        <taxon>Pseudomonadota</taxon>
        <taxon>Alphaproteobacteria</taxon>
        <taxon>Hyphomicrobiales</taxon>
        <taxon>Methylocystaceae</taxon>
        <taxon>Methylocystis</taxon>
    </lineage>
</organism>
<name>A0A6B8KBH7_9HYPH</name>
<keyword evidence="2 7" id="KW-0808">Transferase</keyword>
<evidence type="ECO:0000256" key="4">
    <source>
        <dbReference type="ARBA" id="ARBA00022695"/>
    </source>
</evidence>
<dbReference type="InterPro" id="IPR002646">
    <property type="entry name" value="PolA_pol_head_dom"/>
</dbReference>
<dbReference type="GO" id="GO:0000049">
    <property type="term" value="F:tRNA binding"/>
    <property type="evidence" value="ECO:0007669"/>
    <property type="project" value="TreeGrafter"/>
</dbReference>
<dbReference type="CDD" id="cd05398">
    <property type="entry name" value="NT_ClassII-CCAase"/>
    <property type="match status" value="1"/>
</dbReference>
<dbReference type="GO" id="GO:0000166">
    <property type="term" value="F:nucleotide binding"/>
    <property type="evidence" value="ECO:0007669"/>
    <property type="project" value="UniProtKB-KW"/>
</dbReference>
<dbReference type="Gene3D" id="3.30.460.10">
    <property type="entry name" value="Beta Polymerase, domain 2"/>
    <property type="match status" value="1"/>
</dbReference>
<keyword evidence="5" id="KW-0479">Metal-binding</keyword>
<dbReference type="PANTHER" id="PTHR46173">
    <property type="entry name" value="CCA TRNA NUCLEOTIDYLTRANSFERASE 1, MITOCHONDRIAL"/>
    <property type="match status" value="1"/>
</dbReference>
<keyword evidence="7" id="KW-0694">RNA-binding</keyword>
<sequence>MSDAARILDDPRLIRLFAALEATGCEARVVGGAVRDALLGLAPHEIDVATTALPDSVMAAARRACLKFAPTGLAHGTVTIVVEGTPYEVTTLRHDVETYGRAAKVRFGADFEEDALRRDFTVNALSLSPDGRLYDYTGGVADLERRRIRFIGDPQKRIAEDYLRILRFFRFHASIGEGPLDAEGFHAAVGARENLSLLSRERIRAELVKFMATRRAVETAREMSHAGFTEVLFGMAYPARLERFVDFERACGRSPDSIARLSAFTVLVREDADRLRDRLRLSNGEYARVSVHARAMESLHGKKEIFSTQELNEMLFSYGRAAALDILGLLHAGDLAAAEDDRWRAAADFLSDAEPPAFPVKGADLIALGVPPGETLGAALKRLQAKWIRAGFPREPHKVRQMLEEVAKRTD</sequence>
<dbReference type="EMBL" id="CP046052">
    <property type="protein sequence ID" value="QGM45027.1"/>
    <property type="molecule type" value="Genomic_DNA"/>
</dbReference>
<keyword evidence="3" id="KW-0819">tRNA processing</keyword>
<evidence type="ECO:0000256" key="6">
    <source>
        <dbReference type="ARBA" id="ARBA00022842"/>
    </source>
</evidence>
<keyword evidence="10" id="KW-1185">Reference proteome</keyword>
<dbReference type="SUPFAM" id="SSF81891">
    <property type="entry name" value="Poly A polymerase C-terminal region-like"/>
    <property type="match status" value="1"/>
</dbReference>
<keyword evidence="4" id="KW-0548">Nucleotidyltransferase</keyword>
<reference evidence="9 10" key="1">
    <citation type="submission" date="2019-11" db="EMBL/GenBank/DDBJ databases">
        <title>The genome sequence of Methylocystis heyeri.</title>
        <authorList>
            <person name="Oshkin I.Y."/>
            <person name="Miroshnikov K."/>
            <person name="Dedysh S.N."/>
        </authorList>
    </citation>
    <scope>NUCLEOTIDE SEQUENCE [LARGE SCALE GENOMIC DNA]</scope>
    <source>
        <strain evidence="9 10">H2</strain>
    </source>
</reference>
<dbReference type="PANTHER" id="PTHR46173:SF1">
    <property type="entry name" value="CCA TRNA NUCLEOTIDYLTRANSFERASE 1, MITOCHONDRIAL"/>
    <property type="match status" value="1"/>
</dbReference>
<comment type="similarity">
    <text evidence="7">Belongs to the tRNA nucleotidyltransferase/poly(A) polymerase family.</text>
</comment>
<protein>
    <submittedName>
        <fullName evidence="9">CCA tRNA nucleotidyltransferase</fullName>
    </submittedName>
</protein>
<dbReference type="SUPFAM" id="SSF81301">
    <property type="entry name" value="Nucleotidyltransferase"/>
    <property type="match status" value="1"/>
</dbReference>
<evidence type="ECO:0000256" key="2">
    <source>
        <dbReference type="ARBA" id="ARBA00022679"/>
    </source>
</evidence>
<keyword evidence="6" id="KW-0460">Magnesium</keyword>
<dbReference type="OrthoDB" id="9805698at2"/>
<evidence type="ECO:0000256" key="5">
    <source>
        <dbReference type="ARBA" id="ARBA00022723"/>
    </source>
</evidence>